<keyword evidence="3" id="KW-1185">Reference proteome</keyword>
<name>A0A813GQ42_POLGL</name>
<feature type="region of interest" description="Disordered" evidence="1">
    <location>
        <begin position="158"/>
        <end position="178"/>
    </location>
</feature>
<evidence type="ECO:0000256" key="1">
    <source>
        <dbReference type="SAM" id="MobiDB-lite"/>
    </source>
</evidence>
<sequence length="554" mass="60293">MPHALRKAFAASVRNADAGVKGSQLPSRIEKAILDDPGFSSQIKVVNEKTSFNRAENSFTGAGMSSMLNQPSSSAGSSAGSNNRFDEIHVLAYASDTEDEQVSTFRLNFDAKAGPMAAILVPQASGQAGPMAAIPIPQASGQAGPMAAIIGSFLRKQKEKEAEENEKKKARTRSTPWLDPASRPKHVWELISDHGDDVPMALDLGSPALLRRLGKVELEPLEVVLKYRGVKTLRDLARVSVDVNERGVLSMKARQLWDLLGIFHKDLRGALRQLFDEEGLPVGAQPAAQPASSAAVPQASGQVAGPFAPVSVRPEGTLMTEAELVDRIREGLRLGVATPPPATDETGTGETEGSGGGSGPARELGSEEVAAAVCPKRRGLEKKLAARTRYHELRNLNSAWIYERYGLEARMVPQRVEKWSYGSLARKLNFSGCQVLLVDAEGHDASILRSMLHHCRNSAHELPELIQFETRGHCDNIEGSRAEWDVIHSLEAAGYVLIAYSHHDTYLVHGLALKREERLQQWVSGWACDRCKHKNRFPYSGGKSGNWCKSCCES</sequence>
<gene>
    <name evidence="2" type="ORF">PGLA1383_LOCUS45769</name>
</gene>
<dbReference type="AlphaFoldDB" id="A0A813GQ42"/>
<evidence type="ECO:0000313" key="3">
    <source>
        <dbReference type="Proteomes" id="UP000654075"/>
    </source>
</evidence>
<comment type="caution">
    <text evidence="2">The sequence shown here is derived from an EMBL/GenBank/DDBJ whole genome shotgun (WGS) entry which is preliminary data.</text>
</comment>
<evidence type="ECO:0000313" key="2">
    <source>
        <dbReference type="EMBL" id="CAE8629232.1"/>
    </source>
</evidence>
<feature type="compositionally biased region" description="Gly residues" evidence="1">
    <location>
        <begin position="350"/>
        <end position="359"/>
    </location>
</feature>
<feature type="region of interest" description="Disordered" evidence="1">
    <location>
        <begin position="333"/>
        <end position="367"/>
    </location>
</feature>
<reference evidence="2" key="1">
    <citation type="submission" date="2021-02" db="EMBL/GenBank/DDBJ databases">
        <authorList>
            <person name="Dougan E. K."/>
            <person name="Rhodes N."/>
            <person name="Thang M."/>
            <person name="Chan C."/>
        </authorList>
    </citation>
    <scope>NUCLEOTIDE SEQUENCE</scope>
</reference>
<accession>A0A813GQ42</accession>
<proteinExistence type="predicted"/>
<feature type="compositionally biased region" description="Basic and acidic residues" evidence="1">
    <location>
        <begin position="158"/>
        <end position="167"/>
    </location>
</feature>
<dbReference type="Proteomes" id="UP000654075">
    <property type="component" value="Unassembled WGS sequence"/>
</dbReference>
<dbReference type="EMBL" id="CAJNNV010029617">
    <property type="protein sequence ID" value="CAE8629232.1"/>
    <property type="molecule type" value="Genomic_DNA"/>
</dbReference>
<organism evidence="2 3">
    <name type="scientific">Polarella glacialis</name>
    <name type="common">Dinoflagellate</name>
    <dbReference type="NCBI Taxonomy" id="89957"/>
    <lineage>
        <taxon>Eukaryota</taxon>
        <taxon>Sar</taxon>
        <taxon>Alveolata</taxon>
        <taxon>Dinophyceae</taxon>
        <taxon>Suessiales</taxon>
        <taxon>Suessiaceae</taxon>
        <taxon>Polarella</taxon>
    </lineage>
</organism>
<protein>
    <submittedName>
        <fullName evidence="2">Uncharacterized protein</fullName>
    </submittedName>
</protein>